<evidence type="ECO:0000313" key="7">
    <source>
        <dbReference type="EMBL" id="CAF1086239.1"/>
    </source>
</evidence>
<evidence type="ECO:0000259" key="5">
    <source>
        <dbReference type="PROSITE" id="PS50127"/>
    </source>
</evidence>
<accession>A0A813QJ93</accession>
<dbReference type="PANTHER" id="PTHR24068">
    <property type="entry name" value="UBIQUITIN-CONJUGATING ENZYME E2"/>
    <property type="match status" value="1"/>
</dbReference>
<evidence type="ECO:0000313" key="6">
    <source>
        <dbReference type="EMBL" id="CAF0767814.1"/>
    </source>
</evidence>
<evidence type="ECO:0000256" key="1">
    <source>
        <dbReference type="ARBA" id="ARBA00022679"/>
    </source>
</evidence>
<evidence type="ECO:0000256" key="3">
    <source>
        <dbReference type="PROSITE-ProRule" id="PRU10133"/>
    </source>
</evidence>
<evidence type="ECO:0000313" key="9">
    <source>
        <dbReference type="Proteomes" id="UP000663877"/>
    </source>
</evidence>
<dbReference type="EMBL" id="CAJNOM010000119">
    <property type="protein sequence ID" value="CAF1086239.1"/>
    <property type="molecule type" value="Genomic_DNA"/>
</dbReference>
<dbReference type="AlphaFoldDB" id="A0A813QJ93"/>
<dbReference type="Proteomes" id="UP000663877">
    <property type="component" value="Unassembled WGS sequence"/>
</dbReference>
<dbReference type="InterPro" id="IPR023313">
    <property type="entry name" value="UBQ-conjugating_AS"/>
</dbReference>
<dbReference type="GO" id="GO:0005524">
    <property type="term" value="F:ATP binding"/>
    <property type="evidence" value="ECO:0007669"/>
    <property type="project" value="UniProtKB-UniRule"/>
</dbReference>
<keyword evidence="8" id="KW-1185">Reference proteome</keyword>
<dbReference type="PROSITE" id="PS50127">
    <property type="entry name" value="UBC_2"/>
    <property type="match status" value="1"/>
</dbReference>
<dbReference type="InterPro" id="IPR000608">
    <property type="entry name" value="UBC"/>
</dbReference>
<keyword evidence="1" id="KW-0808">Transferase</keyword>
<dbReference type="EMBL" id="CAJNOI010000008">
    <property type="protein sequence ID" value="CAF0767814.1"/>
    <property type="molecule type" value="Genomic_DNA"/>
</dbReference>
<feature type="domain" description="UBC core" evidence="5">
    <location>
        <begin position="6"/>
        <end position="173"/>
    </location>
</feature>
<dbReference type="PROSITE" id="PS00183">
    <property type="entry name" value="UBC_1"/>
    <property type="match status" value="1"/>
</dbReference>
<dbReference type="Proteomes" id="UP000663832">
    <property type="component" value="Unassembled WGS sequence"/>
</dbReference>
<sequence length="176" mass="18966">MSTPSGANKRLITEITKLKALSANTDGSSVKFLLDKSPIDDPSGASRGGAGNSAQNIILGRILPSSSNYNQYAYQIEVKLPAEFPFKPPEVRFVTPIYHPNVDEQGKICVDLLNASETWKPTTSLVDVVKAVADLIDSPKIDHALSPEIANEYTANKAEFDKKALAAAKKHGLSRS</sequence>
<dbReference type="InterPro" id="IPR016135">
    <property type="entry name" value="UBQ-conjugating_enzyme/RWD"/>
</dbReference>
<evidence type="ECO:0000313" key="8">
    <source>
        <dbReference type="Proteomes" id="UP000663832"/>
    </source>
</evidence>
<dbReference type="Pfam" id="PF00179">
    <property type="entry name" value="UQ_con"/>
    <property type="match status" value="1"/>
</dbReference>
<protein>
    <recommendedName>
        <fullName evidence="5">UBC core domain-containing protein</fullName>
    </recommendedName>
</protein>
<dbReference type="OrthoDB" id="9973183at2759"/>
<keyword evidence="4" id="KW-0547">Nucleotide-binding</keyword>
<evidence type="ECO:0000256" key="4">
    <source>
        <dbReference type="RuleBase" id="RU362109"/>
    </source>
</evidence>
<comment type="similarity">
    <text evidence="4">Belongs to the ubiquitin-conjugating enzyme family.</text>
</comment>
<feature type="active site" description="Glycyl thioester intermediate" evidence="3">
    <location>
        <position position="109"/>
    </location>
</feature>
<gene>
    <name evidence="6" type="ORF">BJG266_LOCUS3385</name>
    <name evidence="7" type="ORF">QVE165_LOCUS19507</name>
</gene>
<organism evidence="6 9">
    <name type="scientific">Adineta steineri</name>
    <dbReference type="NCBI Taxonomy" id="433720"/>
    <lineage>
        <taxon>Eukaryota</taxon>
        <taxon>Metazoa</taxon>
        <taxon>Spiralia</taxon>
        <taxon>Gnathifera</taxon>
        <taxon>Rotifera</taxon>
        <taxon>Eurotatoria</taxon>
        <taxon>Bdelloidea</taxon>
        <taxon>Adinetida</taxon>
        <taxon>Adinetidae</taxon>
        <taxon>Adineta</taxon>
    </lineage>
</organism>
<dbReference type="SMART" id="SM00212">
    <property type="entry name" value="UBCc"/>
    <property type="match status" value="1"/>
</dbReference>
<keyword evidence="2 4" id="KW-0833">Ubl conjugation pathway</keyword>
<reference evidence="6" key="1">
    <citation type="submission" date="2021-02" db="EMBL/GenBank/DDBJ databases">
        <authorList>
            <person name="Nowell W R."/>
        </authorList>
    </citation>
    <scope>NUCLEOTIDE SEQUENCE</scope>
</reference>
<dbReference type="Gene3D" id="3.10.110.10">
    <property type="entry name" value="Ubiquitin Conjugating Enzyme"/>
    <property type="match status" value="1"/>
</dbReference>
<dbReference type="GO" id="GO:0016740">
    <property type="term" value="F:transferase activity"/>
    <property type="evidence" value="ECO:0007669"/>
    <property type="project" value="UniProtKB-KW"/>
</dbReference>
<comment type="caution">
    <text evidence="6">The sequence shown here is derived from an EMBL/GenBank/DDBJ whole genome shotgun (WGS) entry which is preliminary data.</text>
</comment>
<keyword evidence="4" id="KW-0067">ATP-binding</keyword>
<dbReference type="SUPFAM" id="SSF54495">
    <property type="entry name" value="UBC-like"/>
    <property type="match status" value="1"/>
</dbReference>
<evidence type="ECO:0000256" key="2">
    <source>
        <dbReference type="ARBA" id="ARBA00022786"/>
    </source>
</evidence>
<name>A0A813QJ93_9BILA</name>
<proteinExistence type="inferred from homology"/>